<dbReference type="SMART" id="SM00491">
    <property type="entry name" value="HELICc2"/>
    <property type="match status" value="1"/>
</dbReference>
<gene>
    <name evidence="16" type="ORF">H9968_05430</name>
</gene>
<dbReference type="GO" id="GO:0051539">
    <property type="term" value="F:4 iron, 4 sulfur cluster binding"/>
    <property type="evidence" value="ECO:0007669"/>
    <property type="project" value="UniProtKB-KW"/>
</dbReference>
<dbReference type="GO" id="GO:0003678">
    <property type="term" value="F:DNA helicase activity"/>
    <property type="evidence" value="ECO:0007669"/>
    <property type="project" value="InterPro"/>
</dbReference>
<evidence type="ECO:0000256" key="4">
    <source>
        <dbReference type="ARBA" id="ARBA00022763"/>
    </source>
</evidence>
<keyword evidence="10" id="KW-0238">DNA-binding</keyword>
<evidence type="ECO:0000256" key="14">
    <source>
        <dbReference type="SAM" id="MobiDB-lite"/>
    </source>
</evidence>
<keyword evidence="7" id="KW-0067">ATP-binding</keyword>
<evidence type="ECO:0000256" key="12">
    <source>
        <dbReference type="ARBA" id="ARBA00023235"/>
    </source>
</evidence>
<keyword evidence="5" id="KW-0378">Hydrolase</keyword>
<dbReference type="InterPro" id="IPR011545">
    <property type="entry name" value="DEAD/DEAH_box_helicase_dom"/>
</dbReference>
<comment type="similarity">
    <text evidence="13">Belongs to the helicase family. DinG subfamily.</text>
</comment>
<evidence type="ECO:0000256" key="10">
    <source>
        <dbReference type="ARBA" id="ARBA00023125"/>
    </source>
</evidence>
<evidence type="ECO:0000256" key="13">
    <source>
        <dbReference type="ARBA" id="ARBA00038058"/>
    </source>
</evidence>
<keyword evidence="2" id="KW-0479">Metal-binding</keyword>
<sequence>MLSYQNNIVKTSVRKLVEFFLRSGDIETGSSLVSDPEAMQEGSRLHRKIQRSKKAGYRSEVPLKMSWRRDGYELVLEGRADGIDSAEYEDGDARDENESAVRRVPLIDEIKCVYKDVRQIEEAEPLHLAQAKCYAYMHAGPAGHKDVLVQITYCNMETEEIKYITQHYDMEELAQWFDDLMDQYKLWADMYVEARRRRDDSIKAMVFPFSYRPGQKKLAAMVYRSINDGRNIFLQAPTGVGKTISTLYPALKGLGEGKAERVFYLTAKTITRTVAEQTLLLLQKQGLSMKAVTITAKERICDNEVMECNPAACAKARGHFDRINGALYALLTEREIIRREDILEYSEKYQVCPYELSFEAAGWADCITCDYNYVFDPHVNRKSLFGEKSGSVLLIDEAHNLLDRAREMYSAVLKKEDFVRMKKLFRDKNKSIVRKLQNCNRELLRMSKNVEEIAENIDSLYYPLFWLLGTMEDYLKDHPEMENREEAVEFYFQARHFFMILDTMEDGYEIYGEGGGTHLKVHLFCVDPSSRLAEYLEKCRAGIFFSATLLPIRYYRQLLGGSGSMDAFSVSSPFEKERRLLAVASDVTSRYSRRGTEQYQKMVRYLEETISVKPGNYMIFFPSYEMLSQVLALAEESTLSLAADFLVQSTSMSETEREEFLDAFREENSKSLIGFCVLGSIFSEGIDLTGRRLIGVMIVGTGIPQICEERERIRAYFDRKGKKGYDYAYRYPGMNKVLQAAGRVIRTAEDTGTILLMDDRFLLRENQMLLPEEWDSYYEVNLYNYEKVLKQFWEKVQETFMTEE</sequence>
<keyword evidence="6 16" id="KW-0347">Helicase</keyword>
<keyword evidence="3" id="KW-0547">Nucleotide-binding</keyword>
<dbReference type="PROSITE" id="PS51193">
    <property type="entry name" value="HELICASE_ATP_BIND_2"/>
    <property type="match status" value="1"/>
</dbReference>
<feature type="region of interest" description="Disordered" evidence="14">
    <location>
        <begin position="32"/>
        <end position="53"/>
    </location>
</feature>
<dbReference type="InterPro" id="IPR006555">
    <property type="entry name" value="ATP-dep_Helicase_C"/>
</dbReference>
<keyword evidence="4" id="KW-0227">DNA damage</keyword>
<dbReference type="Gene3D" id="1.10.275.40">
    <property type="match status" value="1"/>
</dbReference>
<comment type="caution">
    <text evidence="16">The sequence shown here is derived from an EMBL/GenBank/DDBJ whole genome shotgun (WGS) entry which is preliminary data.</text>
</comment>
<proteinExistence type="inferred from homology"/>
<dbReference type="PANTHER" id="PTHR11472:SF34">
    <property type="entry name" value="REGULATOR OF TELOMERE ELONGATION HELICASE 1"/>
    <property type="match status" value="1"/>
</dbReference>
<dbReference type="Gene3D" id="3.40.50.300">
    <property type="entry name" value="P-loop containing nucleotide triphosphate hydrolases"/>
    <property type="match status" value="2"/>
</dbReference>
<evidence type="ECO:0000256" key="11">
    <source>
        <dbReference type="ARBA" id="ARBA00023204"/>
    </source>
</evidence>
<dbReference type="GO" id="GO:0003677">
    <property type="term" value="F:DNA binding"/>
    <property type="evidence" value="ECO:0007669"/>
    <property type="project" value="UniProtKB-KW"/>
</dbReference>
<evidence type="ECO:0000259" key="15">
    <source>
        <dbReference type="PROSITE" id="PS51193"/>
    </source>
</evidence>
<dbReference type="GO" id="GO:0016818">
    <property type="term" value="F:hydrolase activity, acting on acid anhydrides, in phosphorus-containing anhydrides"/>
    <property type="evidence" value="ECO:0007669"/>
    <property type="project" value="InterPro"/>
</dbReference>
<keyword evidence="1" id="KW-0004">4Fe-4S</keyword>
<dbReference type="InterPro" id="IPR014013">
    <property type="entry name" value="Helic_SF1/SF2_ATP-bd_DinG/Rad3"/>
</dbReference>
<dbReference type="Pfam" id="PF13307">
    <property type="entry name" value="Helicase_C_2"/>
    <property type="match status" value="1"/>
</dbReference>
<dbReference type="EMBL" id="DXBR01000050">
    <property type="protein sequence ID" value="HIZ39358.1"/>
    <property type="molecule type" value="Genomic_DNA"/>
</dbReference>
<dbReference type="Gene3D" id="1.10.30.20">
    <property type="entry name" value="Bacterial XPD DNA helicase, FeS cluster domain"/>
    <property type="match status" value="1"/>
</dbReference>
<feature type="domain" description="Helicase ATP-binding" evidence="15">
    <location>
        <begin position="201"/>
        <end position="447"/>
    </location>
</feature>
<name>A0A9D2EKH4_9FIRM</name>
<dbReference type="PANTHER" id="PTHR11472">
    <property type="entry name" value="DNA REPAIR DEAD HELICASE RAD3/XP-D SUBFAMILY MEMBER"/>
    <property type="match status" value="1"/>
</dbReference>
<dbReference type="GO" id="GO:0005524">
    <property type="term" value="F:ATP binding"/>
    <property type="evidence" value="ECO:0007669"/>
    <property type="project" value="UniProtKB-KW"/>
</dbReference>
<protein>
    <submittedName>
        <fullName evidence="16">ATP-dependent DNA helicase</fullName>
    </submittedName>
</protein>
<dbReference type="InterPro" id="IPR045028">
    <property type="entry name" value="DinG/Rad3-like"/>
</dbReference>
<reference evidence="16" key="1">
    <citation type="journal article" date="2021" name="PeerJ">
        <title>Extensive microbial diversity within the chicken gut microbiome revealed by metagenomics and culture.</title>
        <authorList>
            <person name="Gilroy R."/>
            <person name="Ravi A."/>
            <person name="Getino M."/>
            <person name="Pursley I."/>
            <person name="Horton D.L."/>
            <person name="Alikhan N.F."/>
            <person name="Baker D."/>
            <person name="Gharbi K."/>
            <person name="Hall N."/>
            <person name="Watson M."/>
            <person name="Adriaenssens E.M."/>
            <person name="Foster-Nyarko E."/>
            <person name="Jarju S."/>
            <person name="Secka A."/>
            <person name="Antonio M."/>
            <person name="Oren A."/>
            <person name="Chaudhuri R.R."/>
            <person name="La Ragione R."/>
            <person name="Hildebrand F."/>
            <person name="Pallen M.J."/>
        </authorList>
    </citation>
    <scope>NUCLEOTIDE SEQUENCE</scope>
    <source>
        <strain evidence="16">CHK179-28034</strain>
    </source>
</reference>
<dbReference type="Gene3D" id="3.90.320.10">
    <property type="match status" value="1"/>
</dbReference>
<dbReference type="GO" id="GO:0046872">
    <property type="term" value="F:metal ion binding"/>
    <property type="evidence" value="ECO:0007669"/>
    <property type="project" value="UniProtKB-KW"/>
</dbReference>
<dbReference type="InterPro" id="IPR011604">
    <property type="entry name" value="PDDEXK-like_dom_sf"/>
</dbReference>
<dbReference type="GO" id="GO:0006281">
    <property type="term" value="P:DNA repair"/>
    <property type="evidence" value="ECO:0007669"/>
    <property type="project" value="UniProtKB-KW"/>
</dbReference>
<dbReference type="Proteomes" id="UP000824049">
    <property type="component" value="Unassembled WGS sequence"/>
</dbReference>
<dbReference type="PROSITE" id="PS00690">
    <property type="entry name" value="DEAH_ATP_HELICASE"/>
    <property type="match status" value="1"/>
</dbReference>
<dbReference type="SUPFAM" id="SSF52540">
    <property type="entry name" value="P-loop containing nucleoside triphosphate hydrolases"/>
    <property type="match status" value="2"/>
</dbReference>
<dbReference type="InterPro" id="IPR010614">
    <property type="entry name" value="RAD3-like_helicase_DEAD"/>
</dbReference>
<keyword evidence="11" id="KW-0234">DNA repair</keyword>
<evidence type="ECO:0000256" key="2">
    <source>
        <dbReference type="ARBA" id="ARBA00022723"/>
    </source>
</evidence>
<dbReference type="SMART" id="SM00488">
    <property type="entry name" value="DEXDc2"/>
    <property type="match status" value="1"/>
</dbReference>
<evidence type="ECO:0000256" key="5">
    <source>
        <dbReference type="ARBA" id="ARBA00022801"/>
    </source>
</evidence>
<organism evidence="16 17">
    <name type="scientific">Candidatus Anaerobutyricum stercoris</name>
    <dbReference type="NCBI Taxonomy" id="2838457"/>
    <lineage>
        <taxon>Bacteria</taxon>
        <taxon>Bacillati</taxon>
        <taxon>Bacillota</taxon>
        <taxon>Clostridia</taxon>
        <taxon>Lachnospirales</taxon>
        <taxon>Lachnospiraceae</taxon>
        <taxon>Anaerobutyricum</taxon>
    </lineage>
</organism>
<evidence type="ECO:0000256" key="1">
    <source>
        <dbReference type="ARBA" id="ARBA00022485"/>
    </source>
</evidence>
<evidence type="ECO:0000313" key="16">
    <source>
        <dbReference type="EMBL" id="HIZ39358.1"/>
    </source>
</evidence>
<keyword evidence="12" id="KW-0413">Isomerase</keyword>
<dbReference type="InterPro" id="IPR002464">
    <property type="entry name" value="DNA/RNA_helicase_DEAH_CS"/>
</dbReference>
<keyword evidence="8" id="KW-0408">Iron</keyword>
<evidence type="ECO:0000313" key="17">
    <source>
        <dbReference type="Proteomes" id="UP000824049"/>
    </source>
</evidence>
<dbReference type="AlphaFoldDB" id="A0A9D2EKH4"/>
<accession>A0A9D2EKH4</accession>
<dbReference type="InterPro" id="IPR006554">
    <property type="entry name" value="Helicase-like_DEXD_c2"/>
</dbReference>
<reference evidence="16" key="2">
    <citation type="submission" date="2021-04" db="EMBL/GenBank/DDBJ databases">
        <authorList>
            <person name="Gilroy R."/>
        </authorList>
    </citation>
    <scope>NUCLEOTIDE SEQUENCE</scope>
    <source>
        <strain evidence="16">CHK179-28034</strain>
    </source>
</reference>
<dbReference type="Pfam" id="PF00270">
    <property type="entry name" value="DEAD"/>
    <property type="match status" value="1"/>
</dbReference>
<evidence type="ECO:0000256" key="7">
    <source>
        <dbReference type="ARBA" id="ARBA00022840"/>
    </source>
</evidence>
<evidence type="ECO:0000256" key="8">
    <source>
        <dbReference type="ARBA" id="ARBA00023004"/>
    </source>
</evidence>
<keyword evidence="9" id="KW-0411">Iron-sulfur</keyword>
<dbReference type="InterPro" id="IPR027417">
    <property type="entry name" value="P-loop_NTPase"/>
</dbReference>
<dbReference type="Pfam" id="PF06733">
    <property type="entry name" value="DEAD_2"/>
    <property type="match status" value="1"/>
</dbReference>
<evidence type="ECO:0000256" key="3">
    <source>
        <dbReference type="ARBA" id="ARBA00022741"/>
    </source>
</evidence>
<dbReference type="InterPro" id="IPR042493">
    <property type="entry name" value="XPD_DNA_FeS"/>
</dbReference>
<evidence type="ECO:0000256" key="6">
    <source>
        <dbReference type="ARBA" id="ARBA00022806"/>
    </source>
</evidence>
<evidence type="ECO:0000256" key="9">
    <source>
        <dbReference type="ARBA" id="ARBA00023014"/>
    </source>
</evidence>